<evidence type="ECO:0000259" key="1">
    <source>
        <dbReference type="Pfam" id="PF22322"/>
    </source>
</evidence>
<protein>
    <recommendedName>
        <fullName evidence="1">DUF6973 domain-containing protein</fullName>
    </recommendedName>
</protein>
<dbReference type="RefSeq" id="WP_034341147.1">
    <property type="nucleotide sequence ID" value="NZ_ATSX01000012.1"/>
</dbReference>
<keyword evidence="2" id="KW-0614">Plasmid</keyword>
<name>W7DJ88_9PROT</name>
<sequence>MKPWEADEKHWDELNRQQKERVRRWDFSDQYVQPWERKSSPGSTQDQWNALYKNALEEKQQITVAPWQTSNYEDPRFLEHDNNITGPVYKYTPFDDGDVRETKFLRRHPTITFQVAGWEAIRKGVNKIPFVNMGHGDDTSGDAIRFATAGGIGRDRGGVALEVYQKFDRYQIPEKKGWFFTEPSKEYKSGDGTEVNAARHTLWNMINTNRFGINMAKEIADLHEANPYADTDERIFDPDDYKESSTNPNPRRCQFEKKEKLRPEKCALSDADAIADLLNNRIGRNLGLGYASGTSAQELALAMLDYYYHYGLYRVDKIGGKYEVVKSKIKKEQYDYLKQVYTNEVDSHGHPIRPDGYIPDFNISPLLWKKNQI</sequence>
<feature type="domain" description="DUF6973" evidence="1">
    <location>
        <begin position="189"/>
        <end position="299"/>
    </location>
</feature>
<dbReference type="Proteomes" id="UP000019250">
    <property type="component" value="Unassembled WGS sequence"/>
</dbReference>
<proteinExistence type="predicted"/>
<dbReference type="Pfam" id="PF22322">
    <property type="entry name" value="DUF6973"/>
    <property type="match status" value="1"/>
</dbReference>
<gene>
    <name evidence="2" type="ORF">COMX_10435</name>
</gene>
<dbReference type="EMBL" id="ATSX01000012">
    <property type="protein sequence ID" value="EUK17407.1"/>
    <property type="molecule type" value="Genomic_DNA"/>
</dbReference>
<dbReference type="AlphaFoldDB" id="W7DJ88"/>
<reference evidence="2 3" key="1">
    <citation type="journal article" date="2014" name="Genome Announc.">
        <title>Draft Genome Sequence of Commensalibacter papalotli MX01, a Symbiont Identified from the Guts of Overwintering Monarch Butterflies.</title>
        <authorList>
            <person name="Servin-Garciduenas L.E."/>
            <person name="Sanchez-Quinto A."/>
            <person name="Martinez-Romero E."/>
        </authorList>
    </citation>
    <scope>NUCLEOTIDE SEQUENCE [LARGE SCALE GENOMIC DNA]</scope>
    <source>
        <strain evidence="3">MX-MONARCH01</strain>
        <plasmid evidence="2">pB</plasmid>
    </source>
</reference>
<evidence type="ECO:0000313" key="2">
    <source>
        <dbReference type="EMBL" id="EUK17407.1"/>
    </source>
</evidence>
<accession>W7DJ88</accession>
<dbReference type="InterPro" id="IPR054246">
    <property type="entry name" value="DUF6973"/>
</dbReference>
<keyword evidence="3" id="KW-1185">Reference proteome</keyword>
<dbReference type="OrthoDB" id="6458461at2"/>
<geneLocation type="plasmid" evidence="2">
    <name>pB</name>
</geneLocation>
<comment type="caution">
    <text evidence="2">The sequence shown here is derived from an EMBL/GenBank/DDBJ whole genome shotgun (WGS) entry which is preliminary data.</text>
</comment>
<evidence type="ECO:0000313" key="3">
    <source>
        <dbReference type="Proteomes" id="UP000019250"/>
    </source>
</evidence>
<organism evidence="2 3">
    <name type="scientific">Commensalibacter papalotli</name>
    <name type="common">ex Servin-Garciduenas et al. 2014</name>
    <dbReference type="NCBI Taxonomy" id="1208583"/>
    <lineage>
        <taxon>Bacteria</taxon>
        <taxon>Pseudomonadati</taxon>
        <taxon>Pseudomonadota</taxon>
        <taxon>Alphaproteobacteria</taxon>
        <taxon>Acetobacterales</taxon>
        <taxon>Acetobacteraceae</taxon>
    </lineage>
</organism>